<keyword evidence="1" id="KW-0732">Signal</keyword>
<dbReference type="Pfam" id="PF15526">
    <property type="entry name" value="Ntox21"/>
    <property type="match status" value="1"/>
</dbReference>
<comment type="caution">
    <text evidence="3">The sequence shown here is derived from an EMBL/GenBank/DDBJ whole genome shotgun (WGS) entry which is preliminary data.</text>
</comment>
<dbReference type="EMBL" id="RPFL01000004">
    <property type="protein sequence ID" value="RPD90188.1"/>
    <property type="molecule type" value="Genomic_DNA"/>
</dbReference>
<evidence type="ECO:0000313" key="4">
    <source>
        <dbReference type="Proteomes" id="UP000272412"/>
    </source>
</evidence>
<reference evidence="3 4" key="1">
    <citation type="submission" date="2018-11" db="EMBL/GenBank/DDBJ databases">
        <title>Neisseria weixii sp. nov. isolated from the rectal contents of plateau pika (Ochotona cruzoniae).</title>
        <authorList>
            <person name="Zhang G."/>
        </authorList>
    </citation>
    <scope>NUCLEOTIDE SEQUENCE [LARGE SCALE GENOMIC DNA]</scope>
    <source>
        <strain evidence="3 4">10009</strain>
    </source>
</reference>
<gene>
    <name evidence="3" type="ORF">EGK74_02540</name>
</gene>
<dbReference type="InterPro" id="IPR038181">
    <property type="entry name" value="Ntox21_sf"/>
</dbReference>
<feature type="chain" id="PRO_5017978487" description="Novel toxin 21 domain-containing protein" evidence="1">
    <location>
        <begin position="30"/>
        <end position="116"/>
    </location>
</feature>
<dbReference type="Proteomes" id="UP000272412">
    <property type="component" value="Unassembled WGS sequence"/>
</dbReference>
<name>A0A3N4N4P2_9NEIS</name>
<evidence type="ECO:0000259" key="2">
    <source>
        <dbReference type="Pfam" id="PF15526"/>
    </source>
</evidence>
<keyword evidence="4" id="KW-1185">Reference proteome</keyword>
<dbReference type="CDD" id="cd20685">
    <property type="entry name" value="CdiA-CT_Ecl_RNase-like"/>
    <property type="match status" value="1"/>
</dbReference>
<evidence type="ECO:0000313" key="3">
    <source>
        <dbReference type="EMBL" id="RPD90188.1"/>
    </source>
</evidence>
<evidence type="ECO:0000256" key="1">
    <source>
        <dbReference type="SAM" id="SignalP"/>
    </source>
</evidence>
<dbReference type="InterPro" id="IPR028190">
    <property type="entry name" value="Ntox21"/>
</dbReference>
<proteinExistence type="predicted"/>
<organism evidence="3 4">
    <name type="scientific">Neisseria weixii</name>
    <dbReference type="NCBI Taxonomy" id="1853276"/>
    <lineage>
        <taxon>Bacteria</taxon>
        <taxon>Pseudomonadati</taxon>
        <taxon>Pseudomonadota</taxon>
        <taxon>Betaproteobacteria</taxon>
        <taxon>Neisseriales</taxon>
        <taxon>Neisseriaceae</taxon>
        <taxon>Neisseria</taxon>
    </lineage>
</organism>
<dbReference type="OrthoDB" id="5666689at2"/>
<dbReference type="AlphaFoldDB" id="A0A3N4N4P2"/>
<protein>
    <recommendedName>
        <fullName evidence="2">Novel toxin 21 domain-containing protein</fullName>
    </recommendedName>
</protein>
<dbReference type="RefSeq" id="WP_123803753.1">
    <property type="nucleotide sequence ID" value="NZ_RPFL01000004.1"/>
</dbReference>
<sequence>MKTKQLLHPLLVALSLAGTVFLPLGSVYAAPYFSTTAAATKAAERIGYRKTGQVSSGQAVYEATKAAKVKGLPYITPDVDSHKGGAWKAAKNVAALGSKQTRLGTYNEDLTVRVGD</sequence>
<dbReference type="Gene3D" id="3.10.380.20">
    <property type="entry name" value="Novel toxin 21 (CdiA), C-terminal domain"/>
    <property type="match status" value="1"/>
</dbReference>
<accession>A0A3N4N4P2</accession>
<feature type="signal peptide" evidence="1">
    <location>
        <begin position="1"/>
        <end position="29"/>
    </location>
</feature>
<feature type="domain" description="Novel toxin 21" evidence="2">
    <location>
        <begin position="42"/>
        <end position="116"/>
    </location>
</feature>